<dbReference type="PANTHER" id="PTHR37422">
    <property type="entry name" value="TEICHURONIC ACID BIOSYNTHESIS PROTEIN TUAE"/>
    <property type="match status" value="1"/>
</dbReference>
<gene>
    <name evidence="7" type="ORF">CBI38_24210</name>
</gene>
<feature type="transmembrane region" description="Helical" evidence="5">
    <location>
        <begin position="410"/>
        <end position="430"/>
    </location>
</feature>
<accession>A0A2S2BZX4</accession>
<feature type="transmembrane region" description="Helical" evidence="5">
    <location>
        <begin position="436"/>
        <end position="453"/>
    </location>
</feature>
<dbReference type="RefSeq" id="WP_109332903.1">
    <property type="nucleotide sequence ID" value="NZ_CP021354.1"/>
</dbReference>
<proteinExistence type="predicted"/>
<feature type="transmembrane region" description="Helical" evidence="5">
    <location>
        <begin position="376"/>
        <end position="398"/>
    </location>
</feature>
<dbReference type="InterPro" id="IPR051533">
    <property type="entry name" value="WaaL-like"/>
</dbReference>
<sequence>MWIAIAVISALVTVAAAMFFATYTVLFLIAVCGILLLRRRYELLVPLTLFLAATTLPNGIPAGFAAGGYAFKLYEPVLVAAFIWAVTRPVAKPTTRVVAALVAWLGVGLIGALLVSAQLGKVIADIRYPVEMVMAVAVAAAAVTTPDLSRMCARTMKWSLWISAAFIMLASAGVLTLVGRSEIATLFETTSDGGATRYLTAATFFALTTLCVCLALAVSGTFSLAQTWMWTVPALLILFLAFSRNHILGIAVTLLLAILAARSAGAVGRTTIRVAVGALVIFGVLNVSPMLSGLPGGEWFATQIDGYSSRVVDGLRSDALARDDSARYREREIGNLERAFYEDPVVGHGFGFAYQRPQGSQGTFWYDRAPYYSHNFYWWMMVKTGVVGLLLFLLATLVPVVKGTVWSKNPVAVALAASLGGLLAICWVAPLPLDSPTSALVGSALGALVGLLISRQRDRVTTVEFVDQYQGHVTSAGRERRWSDRRHVCDEELKHASLHGNATGGK</sequence>
<reference evidence="7 8" key="1">
    <citation type="submission" date="2017-05" db="EMBL/GenBank/DDBJ databases">
        <title>Isolation of Rhodococcus sp. S2-17 biodegrading of BP-3.</title>
        <authorList>
            <person name="Lee Y."/>
            <person name="Kim K.H."/>
            <person name="Chun B.H."/>
            <person name="Jung H.S."/>
            <person name="Jeon C.O."/>
        </authorList>
    </citation>
    <scope>NUCLEOTIDE SEQUENCE [LARGE SCALE GENOMIC DNA]</scope>
    <source>
        <strain evidence="7 8">S2-17</strain>
    </source>
</reference>
<name>A0A2S2BZX4_9NOCA</name>
<feature type="transmembrane region" description="Helical" evidence="5">
    <location>
        <begin position="6"/>
        <end position="36"/>
    </location>
</feature>
<evidence type="ECO:0000256" key="5">
    <source>
        <dbReference type="SAM" id="Phobius"/>
    </source>
</evidence>
<keyword evidence="2 5" id="KW-0812">Transmembrane</keyword>
<dbReference type="InterPro" id="IPR007016">
    <property type="entry name" value="O-antigen_ligase-rel_domated"/>
</dbReference>
<dbReference type="Pfam" id="PF04932">
    <property type="entry name" value="Wzy_C"/>
    <property type="match status" value="1"/>
</dbReference>
<evidence type="ECO:0000256" key="2">
    <source>
        <dbReference type="ARBA" id="ARBA00022692"/>
    </source>
</evidence>
<protein>
    <recommendedName>
        <fullName evidence="6">O-antigen ligase-related domain-containing protein</fullName>
    </recommendedName>
</protein>
<dbReference type="PANTHER" id="PTHR37422:SF13">
    <property type="entry name" value="LIPOPOLYSACCHARIDE BIOSYNTHESIS PROTEIN PA4999-RELATED"/>
    <property type="match status" value="1"/>
</dbReference>
<feature type="transmembrane region" description="Helical" evidence="5">
    <location>
        <begin position="198"/>
        <end position="217"/>
    </location>
</feature>
<evidence type="ECO:0000259" key="6">
    <source>
        <dbReference type="Pfam" id="PF04932"/>
    </source>
</evidence>
<evidence type="ECO:0000313" key="7">
    <source>
        <dbReference type="EMBL" id="AWK74195.1"/>
    </source>
</evidence>
<feature type="transmembrane region" description="Helical" evidence="5">
    <location>
        <begin position="272"/>
        <end position="291"/>
    </location>
</feature>
<feature type="transmembrane region" description="Helical" evidence="5">
    <location>
        <begin position="158"/>
        <end position="178"/>
    </location>
</feature>
<evidence type="ECO:0000256" key="4">
    <source>
        <dbReference type="ARBA" id="ARBA00023136"/>
    </source>
</evidence>
<keyword evidence="8" id="KW-1185">Reference proteome</keyword>
<dbReference type="OrthoDB" id="5025770at2"/>
<evidence type="ECO:0000256" key="3">
    <source>
        <dbReference type="ARBA" id="ARBA00022989"/>
    </source>
</evidence>
<feature type="transmembrane region" description="Helical" evidence="5">
    <location>
        <begin position="43"/>
        <end position="60"/>
    </location>
</feature>
<keyword evidence="3 5" id="KW-1133">Transmembrane helix</keyword>
<dbReference type="EMBL" id="CP021354">
    <property type="protein sequence ID" value="AWK74195.1"/>
    <property type="molecule type" value="Genomic_DNA"/>
</dbReference>
<feature type="transmembrane region" description="Helical" evidence="5">
    <location>
        <begin position="247"/>
        <end position="265"/>
    </location>
</feature>
<evidence type="ECO:0000256" key="1">
    <source>
        <dbReference type="ARBA" id="ARBA00004141"/>
    </source>
</evidence>
<comment type="subcellular location">
    <subcellularLocation>
        <location evidence="1">Membrane</location>
        <topology evidence="1">Multi-pass membrane protein</topology>
    </subcellularLocation>
</comment>
<dbReference type="GO" id="GO:0016020">
    <property type="term" value="C:membrane"/>
    <property type="evidence" value="ECO:0007669"/>
    <property type="project" value="UniProtKB-SubCell"/>
</dbReference>
<dbReference type="Proteomes" id="UP000245711">
    <property type="component" value="Chromosome"/>
</dbReference>
<feature type="transmembrane region" description="Helical" evidence="5">
    <location>
        <begin position="126"/>
        <end position="146"/>
    </location>
</feature>
<feature type="domain" description="O-antigen ligase-related" evidence="6">
    <location>
        <begin position="232"/>
        <end position="393"/>
    </location>
</feature>
<keyword evidence="4 5" id="KW-0472">Membrane</keyword>
<dbReference type="KEGG" id="roz:CBI38_24210"/>
<feature type="transmembrane region" description="Helical" evidence="5">
    <location>
        <begin position="98"/>
        <end position="120"/>
    </location>
</feature>
<evidence type="ECO:0000313" key="8">
    <source>
        <dbReference type="Proteomes" id="UP000245711"/>
    </source>
</evidence>
<organism evidence="7 8">
    <name type="scientific">Rhodococcus oxybenzonivorans</name>
    <dbReference type="NCBI Taxonomy" id="1990687"/>
    <lineage>
        <taxon>Bacteria</taxon>
        <taxon>Bacillati</taxon>
        <taxon>Actinomycetota</taxon>
        <taxon>Actinomycetes</taxon>
        <taxon>Mycobacteriales</taxon>
        <taxon>Nocardiaceae</taxon>
        <taxon>Rhodococcus</taxon>
    </lineage>
</organism>
<dbReference type="AlphaFoldDB" id="A0A2S2BZX4"/>